<reference evidence="6 7" key="1">
    <citation type="submission" date="2019-03" db="EMBL/GenBank/DDBJ databases">
        <title>Draft genome of Massilia hortus sp. nov., a novel bacterial species of the Oxalobacteraceae family.</title>
        <authorList>
            <person name="Peta V."/>
            <person name="Raths R."/>
            <person name="Bucking H."/>
        </authorList>
    </citation>
    <scope>NUCLEOTIDE SEQUENCE [LARGE SCALE GENOMIC DNA]</scope>
    <source>
        <strain evidence="6 7">ONC3</strain>
    </source>
</reference>
<proteinExistence type="predicted"/>
<dbReference type="GO" id="GO:0016887">
    <property type="term" value="F:ATP hydrolysis activity"/>
    <property type="evidence" value="ECO:0007669"/>
    <property type="project" value="InterPro"/>
</dbReference>
<dbReference type="InterPro" id="IPR003593">
    <property type="entry name" value="AAA+_ATPase"/>
</dbReference>
<keyword evidence="3" id="KW-0547">Nucleotide-binding</keyword>
<dbReference type="Pfam" id="PF00005">
    <property type="entry name" value="ABC_tran"/>
    <property type="match status" value="1"/>
</dbReference>
<dbReference type="SMART" id="SM00382">
    <property type="entry name" value="AAA"/>
    <property type="match status" value="1"/>
</dbReference>
<dbReference type="InterPro" id="IPR003439">
    <property type="entry name" value="ABC_transporter-like_ATP-bd"/>
</dbReference>
<dbReference type="PANTHER" id="PTHR43023:SF3">
    <property type="entry name" value="PROTEIN TRIGALACTOSYLDIACYLGLYCEROL 3, CHLOROPLASTIC"/>
    <property type="match status" value="1"/>
</dbReference>
<dbReference type="GO" id="GO:0005524">
    <property type="term" value="F:ATP binding"/>
    <property type="evidence" value="ECO:0007669"/>
    <property type="project" value="UniProtKB-KW"/>
</dbReference>
<dbReference type="PANTHER" id="PTHR43023">
    <property type="entry name" value="PROTEIN TRIGALACTOSYLDIACYLGLYCEROL 3, CHLOROPLASTIC"/>
    <property type="match status" value="1"/>
</dbReference>
<dbReference type="RefSeq" id="WP_135190556.1">
    <property type="nucleotide sequence ID" value="NZ_SPUM01000102.1"/>
</dbReference>
<dbReference type="InterPro" id="IPR017871">
    <property type="entry name" value="ABC_transporter-like_CS"/>
</dbReference>
<evidence type="ECO:0000256" key="4">
    <source>
        <dbReference type="ARBA" id="ARBA00022840"/>
    </source>
</evidence>
<evidence type="ECO:0000313" key="7">
    <source>
        <dbReference type="Proteomes" id="UP000297258"/>
    </source>
</evidence>
<dbReference type="PROSITE" id="PS50893">
    <property type="entry name" value="ABC_TRANSPORTER_2"/>
    <property type="match status" value="1"/>
</dbReference>
<evidence type="ECO:0000259" key="5">
    <source>
        <dbReference type="PROSITE" id="PS50893"/>
    </source>
</evidence>
<feature type="domain" description="ABC transporter" evidence="5">
    <location>
        <begin position="5"/>
        <end position="242"/>
    </location>
</feature>
<keyword evidence="1" id="KW-0813">Transport</keyword>
<sequence>MDEVIRVESVVTRFGEQLVHDGVSFAVGRGEVVGLIGGSGSGKSVLLREIIGLMHPTSGRIELLGVNVCAAEPQQMNSVRRHFGVLFQDGALFSSLNVAENVAVPFREHTDLPPNVIAPIVGFNLALVGLPVNASCKSPAQLSGGMRKRVGLARALALEPEVVFLDEPTSGLDPVSARDFGHLVRVLADSLSLTVFIVTHDVDLLVSIIDRVIALARGKIIANGPVNEVRSSTDPWLRDYFSTCG</sequence>
<protein>
    <submittedName>
        <fullName evidence="6">ATP-binding cassette domain-containing protein</fullName>
    </submittedName>
</protein>
<name>A0A4Y9SW49_9BURK</name>
<evidence type="ECO:0000256" key="2">
    <source>
        <dbReference type="ARBA" id="ARBA00022475"/>
    </source>
</evidence>
<dbReference type="EMBL" id="SPUM01000102">
    <property type="protein sequence ID" value="TFW31026.1"/>
    <property type="molecule type" value="Genomic_DNA"/>
</dbReference>
<dbReference type="PROSITE" id="PS00211">
    <property type="entry name" value="ABC_TRANSPORTER_1"/>
    <property type="match status" value="1"/>
</dbReference>
<comment type="caution">
    <text evidence="6">The sequence shown here is derived from an EMBL/GenBank/DDBJ whole genome shotgun (WGS) entry which is preliminary data.</text>
</comment>
<dbReference type="Proteomes" id="UP000297258">
    <property type="component" value="Unassembled WGS sequence"/>
</dbReference>
<dbReference type="OrthoDB" id="9802264at2"/>
<keyword evidence="7" id="KW-1185">Reference proteome</keyword>
<dbReference type="SUPFAM" id="SSF52540">
    <property type="entry name" value="P-loop containing nucleoside triphosphate hydrolases"/>
    <property type="match status" value="1"/>
</dbReference>
<gene>
    <name evidence="6" type="ORF">E4O92_15085</name>
</gene>
<evidence type="ECO:0000313" key="6">
    <source>
        <dbReference type="EMBL" id="TFW31026.1"/>
    </source>
</evidence>
<keyword evidence="2" id="KW-0472">Membrane</keyword>
<dbReference type="InterPro" id="IPR027417">
    <property type="entry name" value="P-loop_NTPase"/>
</dbReference>
<accession>A0A4Y9SW49</accession>
<keyword evidence="4 6" id="KW-0067">ATP-binding</keyword>
<evidence type="ECO:0000256" key="1">
    <source>
        <dbReference type="ARBA" id="ARBA00022448"/>
    </source>
</evidence>
<keyword evidence="2" id="KW-1003">Cell membrane</keyword>
<dbReference type="Gene3D" id="3.40.50.300">
    <property type="entry name" value="P-loop containing nucleotide triphosphate hydrolases"/>
    <property type="match status" value="1"/>
</dbReference>
<evidence type="ECO:0000256" key="3">
    <source>
        <dbReference type="ARBA" id="ARBA00022741"/>
    </source>
</evidence>
<organism evidence="6 7">
    <name type="scientific">Massilia horti</name>
    <dbReference type="NCBI Taxonomy" id="2562153"/>
    <lineage>
        <taxon>Bacteria</taxon>
        <taxon>Pseudomonadati</taxon>
        <taxon>Pseudomonadota</taxon>
        <taxon>Betaproteobacteria</taxon>
        <taxon>Burkholderiales</taxon>
        <taxon>Oxalobacteraceae</taxon>
        <taxon>Telluria group</taxon>
        <taxon>Massilia</taxon>
    </lineage>
</organism>
<dbReference type="AlphaFoldDB" id="A0A4Y9SW49"/>